<feature type="transmembrane region" description="Helical" evidence="6">
    <location>
        <begin position="52"/>
        <end position="71"/>
    </location>
</feature>
<evidence type="ECO:0000256" key="3">
    <source>
        <dbReference type="ARBA" id="ARBA00022692"/>
    </source>
</evidence>
<evidence type="ECO:0000313" key="9">
    <source>
        <dbReference type="Proteomes" id="UP000652074"/>
    </source>
</evidence>
<keyword evidence="9" id="KW-1185">Reference proteome</keyword>
<reference evidence="8 9" key="1">
    <citation type="submission" date="2019-12" db="EMBL/GenBank/DDBJ databases">
        <title>Comparative genomics gives insights into the taxonomy of the Azoarcus-Aromatoleum group and reveals separate origins of nif in the plant-associated Azoarcus and non-plant-associated Aromatoleum sub-groups.</title>
        <authorList>
            <person name="Lafos M."/>
            <person name="Maluk M."/>
            <person name="Batista M."/>
            <person name="Junghare M."/>
            <person name="Carmona M."/>
            <person name="Faoro H."/>
            <person name="Cruz L.M."/>
            <person name="Battistoni F."/>
            <person name="De Souza E."/>
            <person name="Pedrosa F."/>
            <person name="Chen W.-M."/>
            <person name="Poole P.S."/>
            <person name="Dixon R.A."/>
            <person name="James E.K."/>
        </authorList>
    </citation>
    <scope>NUCLEOTIDE SEQUENCE [LARGE SCALE GENOMIC DNA]</scope>
    <source>
        <strain evidence="8 9">ToN1</strain>
    </source>
</reference>
<organism evidence="8 9">
    <name type="scientific">Aromatoleum petrolei</name>
    <dbReference type="NCBI Taxonomy" id="76116"/>
    <lineage>
        <taxon>Bacteria</taxon>
        <taxon>Pseudomonadati</taxon>
        <taxon>Pseudomonadota</taxon>
        <taxon>Betaproteobacteria</taxon>
        <taxon>Rhodocyclales</taxon>
        <taxon>Rhodocyclaceae</taxon>
        <taxon>Aromatoleum</taxon>
    </lineage>
</organism>
<feature type="transmembrane region" description="Helical" evidence="6">
    <location>
        <begin position="109"/>
        <end position="130"/>
    </location>
</feature>
<accession>A0ABX1MN98</accession>
<feature type="domain" description="EamA" evidence="7">
    <location>
        <begin position="168"/>
        <end position="300"/>
    </location>
</feature>
<dbReference type="InterPro" id="IPR000620">
    <property type="entry name" value="EamA_dom"/>
</dbReference>
<protein>
    <submittedName>
        <fullName evidence="8">EamA family transporter</fullName>
    </submittedName>
</protein>
<evidence type="ECO:0000313" key="8">
    <source>
        <dbReference type="EMBL" id="NMF87519.1"/>
    </source>
</evidence>
<evidence type="ECO:0000256" key="2">
    <source>
        <dbReference type="ARBA" id="ARBA00022475"/>
    </source>
</evidence>
<feature type="transmembrane region" description="Helical" evidence="6">
    <location>
        <begin position="21"/>
        <end position="40"/>
    </location>
</feature>
<evidence type="ECO:0000256" key="5">
    <source>
        <dbReference type="ARBA" id="ARBA00023136"/>
    </source>
</evidence>
<dbReference type="PANTHER" id="PTHR42920:SF11">
    <property type="entry name" value="INNER MEMBRANE PROTEIN YTFF"/>
    <property type="match status" value="1"/>
</dbReference>
<keyword evidence="3 6" id="KW-0812">Transmembrane</keyword>
<gene>
    <name evidence="8" type="ORF">GPA26_03395</name>
</gene>
<dbReference type="EMBL" id="WTVR01000005">
    <property type="protein sequence ID" value="NMF87519.1"/>
    <property type="molecule type" value="Genomic_DNA"/>
</dbReference>
<comment type="caution">
    <text evidence="8">The sequence shown here is derived from an EMBL/GenBank/DDBJ whole genome shotgun (WGS) entry which is preliminary data.</text>
</comment>
<evidence type="ECO:0000256" key="6">
    <source>
        <dbReference type="SAM" id="Phobius"/>
    </source>
</evidence>
<feature type="transmembrane region" description="Helical" evidence="6">
    <location>
        <begin position="199"/>
        <end position="217"/>
    </location>
</feature>
<dbReference type="Proteomes" id="UP000652074">
    <property type="component" value="Unassembled WGS sequence"/>
</dbReference>
<keyword evidence="5 6" id="KW-0472">Membrane</keyword>
<feature type="transmembrane region" description="Helical" evidence="6">
    <location>
        <begin position="229"/>
        <end position="249"/>
    </location>
</feature>
<feature type="transmembrane region" description="Helical" evidence="6">
    <location>
        <begin position="83"/>
        <end position="103"/>
    </location>
</feature>
<dbReference type="InterPro" id="IPR037185">
    <property type="entry name" value="EmrE-like"/>
</dbReference>
<evidence type="ECO:0000256" key="4">
    <source>
        <dbReference type="ARBA" id="ARBA00022989"/>
    </source>
</evidence>
<name>A0ABX1MN98_9RHOO</name>
<feature type="transmembrane region" description="Helical" evidence="6">
    <location>
        <begin position="285"/>
        <end position="305"/>
    </location>
</feature>
<dbReference type="SUPFAM" id="SSF103481">
    <property type="entry name" value="Multidrug resistance efflux transporter EmrE"/>
    <property type="match status" value="1"/>
</dbReference>
<evidence type="ECO:0000259" key="7">
    <source>
        <dbReference type="Pfam" id="PF00892"/>
    </source>
</evidence>
<evidence type="ECO:0000256" key="1">
    <source>
        <dbReference type="ARBA" id="ARBA00004651"/>
    </source>
</evidence>
<feature type="domain" description="EamA" evidence="7">
    <location>
        <begin position="25"/>
        <end position="152"/>
    </location>
</feature>
<proteinExistence type="predicted"/>
<keyword evidence="4 6" id="KW-1133">Transmembrane helix</keyword>
<comment type="subcellular location">
    <subcellularLocation>
        <location evidence="1">Cell membrane</location>
        <topology evidence="1">Multi-pass membrane protein</topology>
    </subcellularLocation>
</comment>
<feature type="transmembrane region" description="Helical" evidence="6">
    <location>
        <begin position="137"/>
        <end position="155"/>
    </location>
</feature>
<dbReference type="PANTHER" id="PTHR42920">
    <property type="entry name" value="OS03G0707200 PROTEIN-RELATED"/>
    <property type="match status" value="1"/>
</dbReference>
<dbReference type="Pfam" id="PF00892">
    <property type="entry name" value="EamA"/>
    <property type="match status" value="2"/>
</dbReference>
<dbReference type="RefSeq" id="WP_169204963.1">
    <property type="nucleotide sequence ID" value="NZ_CP059560.1"/>
</dbReference>
<feature type="transmembrane region" description="Helical" evidence="6">
    <location>
        <begin position="261"/>
        <end position="279"/>
    </location>
</feature>
<keyword evidence="2" id="KW-1003">Cell membrane</keyword>
<dbReference type="InterPro" id="IPR051258">
    <property type="entry name" value="Diverse_Substrate_Transporter"/>
</dbReference>
<feature type="transmembrane region" description="Helical" evidence="6">
    <location>
        <begin position="167"/>
        <end position="187"/>
    </location>
</feature>
<sequence>MPDLDTLTASQAHAHLRRQTWSGFAAAGMVVIFWSGFNIVSRLGGRSALTPFDLAALRFGISALLLLPVFLRRPNAIAWPRLLTLAAFGGLGYALLVYGGFSLAPASHAGILVNGGIPFATALVAWPLLGFRPTRRVAAAFALTALGIALIAYQSLAGEVGAAPRQWLGDLFFLCGALCWGVLGVLLRKWNLRPFDAMAGIAIVSALVFLPVYVVALPKALSLVPTEQLLLQAIYQGVIAAVLAGLLYAHASQTIGPIKAALMLALVPGISAVAAVPILNEPLGGVTVAGLLCVSGAAILGAIGATPPSVRRG</sequence>